<dbReference type="Gene3D" id="3.60.110.10">
    <property type="entry name" value="Carbon-nitrogen hydrolase"/>
    <property type="match status" value="1"/>
</dbReference>
<comment type="caution">
    <text evidence="3">The sequence shown here is derived from an EMBL/GenBank/DDBJ whole genome shotgun (WGS) entry which is preliminary data.</text>
</comment>
<sequence length="242" mass="26168">MKICVAQTRSVKGDIAGNIQHHKKYIDHAIAFGADLIIFPELSLTGYEPTVAKALATTPDDSRLDGFQTLSNTGNIVIGVGVPTQNTTAPSISMILFQPKKARQTYSKKYLHADEDPFFVSGPNYTDLSVKDTAVALAICYELSVPEHAEHALKNGAGVYIASVAKSATGVEKASKSLSDIARKYFVPVLMANAVGQSDDFMSTGNSSVWNSRGQLLKQLDDTREGLLVFDTETQNVIEKIL</sequence>
<dbReference type="Pfam" id="PF00795">
    <property type="entry name" value="CN_hydrolase"/>
    <property type="match status" value="1"/>
</dbReference>
<dbReference type="Proteomes" id="UP000613030">
    <property type="component" value="Unassembled WGS sequence"/>
</dbReference>
<organism evidence="3 4">
    <name type="scientific">Chryseolinea lacunae</name>
    <dbReference type="NCBI Taxonomy" id="2801331"/>
    <lineage>
        <taxon>Bacteria</taxon>
        <taxon>Pseudomonadati</taxon>
        <taxon>Bacteroidota</taxon>
        <taxon>Cytophagia</taxon>
        <taxon>Cytophagales</taxon>
        <taxon>Fulvivirgaceae</taxon>
        <taxon>Chryseolinea</taxon>
    </lineage>
</organism>
<dbReference type="PANTHER" id="PTHR43674:SF2">
    <property type="entry name" value="BETA-UREIDOPROPIONASE"/>
    <property type="match status" value="1"/>
</dbReference>
<dbReference type="SUPFAM" id="SSF56317">
    <property type="entry name" value="Carbon-nitrogen hydrolase"/>
    <property type="match status" value="1"/>
</dbReference>
<dbReference type="PANTHER" id="PTHR43674">
    <property type="entry name" value="NITRILASE C965.09-RELATED"/>
    <property type="match status" value="1"/>
</dbReference>
<dbReference type="EMBL" id="JAERRB010000002">
    <property type="protein sequence ID" value="MBL0740775.1"/>
    <property type="molecule type" value="Genomic_DNA"/>
</dbReference>
<dbReference type="GO" id="GO:0016787">
    <property type="term" value="F:hydrolase activity"/>
    <property type="evidence" value="ECO:0007669"/>
    <property type="project" value="UniProtKB-KW"/>
</dbReference>
<dbReference type="InterPro" id="IPR036526">
    <property type="entry name" value="C-N_Hydrolase_sf"/>
</dbReference>
<keyword evidence="4" id="KW-1185">Reference proteome</keyword>
<gene>
    <name evidence="3" type="ORF">JI741_06070</name>
</gene>
<evidence type="ECO:0000313" key="4">
    <source>
        <dbReference type="Proteomes" id="UP000613030"/>
    </source>
</evidence>
<keyword evidence="1 3" id="KW-0378">Hydrolase</keyword>
<proteinExistence type="predicted"/>
<dbReference type="CDD" id="cd07197">
    <property type="entry name" value="nitrilase"/>
    <property type="match status" value="1"/>
</dbReference>
<dbReference type="InterPro" id="IPR003010">
    <property type="entry name" value="C-N_Hydrolase"/>
</dbReference>
<feature type="domain" description="CN hydrolase" evidence="2">
    <location>
        <begin position="1"/>
        <end position="234"/>
    </location>
</feature>
<reference evidence="3 4" key="1">
    <citation type="submission" date="2021-01" db="EMBL/GenBank/DDBJ databases">
        <title>Chryseolinea sp. Jin1 Genome sequencing and assembly.</title>
        <authorList>
            <person name="Kim I."/>
        </authorList>
    </citation>
    <scope>NUCLEOTIDE SEQUENCE [LARGE SCALE GENOMIC DNA]</scope>
    <source>
        <strain evidence="3 4">Jin1</strain>
    </source>
</reference>
<accession>A0ABS1KMT3</accession>
<protein>
    <submittedName>
        <fullName evidence="3">Carbon-nitrogen hydrolase family protein</fullName>
    </submittedName>
</protein>
<dbReference type="InterPro" id="IPR050345">
    <property type="entry name" value="Aliph_Amidase/BUP"/>
</dbReference>
<dbReference type="RefSeq" id="WP_202008156.1">
    <property type="nucleotide sequence ID" value="NZ_JAERRB010000002.1"/>
</dbReference>
<name>A0ABS1KMT3_9BACT</name>
<evidence type="ECO:0000256" key="1">
    <source>
        <dbReference type="ARBA" id="ARBA00022801"/>
    </source>
</evidence>
<dbReference type="PROSITE" id="PS50263">
    <property type="entry name" value="CN_HYDROLASE"/>
    <property type="match status" value="1"/>
</dbReference>
<evidence type="ECO:0000313" key="3">
    <source>
        <dbReference type="EMBL" id="MBL0740775.1"/>
    </source>
</evidence>
<evidence type="ECO:0000259" key="2">
    <source>
        <dbReference type="PROSITE" id="PS50263"/>
    </source>
</evidence>